<dbReference type="Gene3D" id="3.20.170.30">
    <property type="match status" value="1"/>
</dbReference>
<proteinExistence type="inferred from homology"/>
<dbReference type="InterPro" id="IPR042081">
    <property type="entry name" value="RNA_2'-PTrans_C"/>
</dbReference>
<accession>A0A5H2YVQ1</accession>
<dbReference type="GeneID" id="92966996"/>
<evidence type="ECO:0000256" key="4">
    <source>
        <dbReference type="ARBA" id="ARBA00025212"/>
    </source>
</evidence>
<organism evidence="6 8">
    <name type="scientific">Bradyrhizobium ottawaense</name>
    <dbReference type="NCBI Taxonomy" id="931866"/>
    <lineage>
        <taxon>Bacteria</taxon>
        <taxon>Pseudomonadati</taxon>
        <taxon>Pseudomonadota</taxon>
        <taxon>Alphaproteobacteria</taxon>
        <taxon>Hyphomicrobiales</taxon>
        <taxon>Nitrobacteraceae</taxon>
        <taxon>Bradyrhizobium</taxon>
    </lineage>
</organism>
<reference evidence="6 8" key="1">
    <citation type="journal article" date="2014" name="Int. J. Syst. Evol. Microbiol.">
        <title>Bradyrhizobium ottawaense sp. nov., a symbiotic nitrogen fixing bacterium from root nodules of soybeans in Canada.</title>
        <authorList>
            <person name="Yu X."/>
            <person name="Cloutier S."/>
            <person name="Tambong J.T."/>
            <person name="Bromfield E.S."/>
        </authorList>
    </citation>
    <scope>NUCLEOTIDE SEQUENCE [LARGE SCALE GENOMIC DNA]</scope>
    <source>
        <strain evidence="6 8">OO99</strain>
    </source>
</reference>
<evidence type="ECO:0000256" key="1">
    <source>
        <dbReference type="ARBA" id="ARBA00009836"/>
    </source>
</evidence>
<dbReference type="InterPro" id="IPR002745">
    <property type="entry name" value="Ptrans_KptA/Tpt1"/>
</dbReference>
<reference evidence="7 9" key="4">
    <citation type="submission" date="2024-07" db="EMBL/GenBank/DDBJ databases">
        <title>Genomic Encyclopedia of Type Strains, Phase V (KMG-V): Genome sequencing to study the core and pangenomes of soil and plant-associated prokaryotes.</title>
        <authorList>
            <person name="Whitman W."/>
        </authorList>
    </citation>
    <scope>NUCLEOTIDE SEQUENCE [LARGE SCALE GENOMIC DNA]</scope>
    <source>
        <strain evidence="7 9">USDA 152</strain>
    </source>
</reference>
<dbReference type="EMBL" id="JBGBZJ010000003">
    <property type="protein sequence ID" value="MEY9457762.1"/>
    <property type="molecule type" value="Genomic_DNA"/>
</dbReference>
<dbReference type="KEGG" id="bot:CIT37_30620"/>
<accession>A0A2U8PKW0</accession>
<name>A0A2U8PKW0_9BRAD</name>
<keyword evidence="2 5" id="KW-0808">Transferase</keyword>
<evidence type="ECO:0000313" key="6">
    <source>
        <dbReference type="EMBL" id="AWL98361.1"/>
    </source>
</evidence>
<evidence type="ECO:0000256" key="5">
    <source>
        <dbReference type="HAMAP-Rule" id="MF_00299"/>
    </source>
</evidence>
<dbReference type="Gene3D" id="1.10.10.970">
    <property type="entry name" value="RNA 2'-phosphotransferase, Tpt1/KptA family, N-terminal domain"/>
    <property type="match status" value="1"/>
</dbReference>
<comment type="similarity">
    <text evidence="1 5">Belongs to the KptA/TPT1 family.</text>
</comment>
<evidence type="ECO:0000256" key="3">
    <source>
        <dbReference type="ARBA" id="ARBA00023027"/>
    </source>
</evidence>
<evidence type="ECO:0000313" key="7">
    <source>
        <dbReference type="EMBL" id="MEY9457762.1"/>
    </source>
</evidence>
<dbReference type="Pfam" id="PF01885">
    <property type="entry name" value="PTS_2-RNA"/>
    <property type="match status" value="1"/>
</dbReference>
<dbReference type="Proteomes" id="UP000215703">
    <property type="component" value="Chromosome"/>
</dbReference>
<dbReference type="EC" id="2.7.1.-" evidence="5"/>
<dbReference type="HAMAP" id="MF_00299">
    <property type="entry name" value="KptA"/>
    <property type="match status" value="1"/>
</dbReference>
<protein>
    <recommendedName>
        <fullName evidence="5">Probable RNA 2'-phosphotransferase</fullName>
        <ecNumber evidence="5">2.7.1.-</ecNumber>
    </recommendedName>
</protein>
<dbReference type="AlphaFoldDB" id="A0A2U8PKW0"/>
<evidence type="ECO:0000313" key="9">
    <source>
        <dbReference type="Proteomes" id="UP001565369"/>
    </source>
</evidence>
<gene>
    <name evidence="5" type="primary">kptA</name>
    <name evidence="7" type="ORF">ABIG07_006710</name>
    <name evidence="6" type="ORF">CIT37_30620</name>
</gene>
<dbReference type="PANTHER" id="PTHR12684:SF2">
    <property type="entry name" value="TRNA 2'-PHOSPHOTRANSFERASE 1"/>
    <property type="match status" value="1"/>
</dbReference>
<dbReference type="OrthoDB" id="4537997at2"/>
<dbReference type="NCBIfam" id="NF002014">
    <property type="entry name" value="PRK00819.1-4"/>
    <property type="match status" value="1"/>
</dbReference>
<keyword evidence="9" id="KW-1185">Reference proteome</keyword>
<evidence type="ECO:0000313" key="8">
    <source>
        <dbReference type="Proteomes" id="UP000215703"/>
    </source>
</evidence>
<dbReference type="GO" id="GO:0003950">
    <property type="term" value="F:NAD+ poly-ADP-ribosyltransferase activity"/>
    <property type="evidence" value="ECO:0007669"/>
    <property type="project" value="InterPro"/>
</dbReference>
<reference evidence="6 8" key="2">
    <citation type="journal article" date="2017" name="Syst. Appl. Microbiol.">
        <title>Soybeans inoculated with root zone soils of Canadian native legumes harbour diverse and novel Bradyrhizobium spp. that possess agricultural potential.</title>
        <authorList>
            <person name="Bromfield E.S.P."/>
            <person name="Cloutier S."/>
            <person name="Tambong J.T."/>
            <person name="Tran Thi T.V."/>
        </authorList>
    </citation>
    <scope>NUCLEOTIDE SEQUENCE [LARGE SCALE GENOMIC DNA]</scope>
    <source>
        <strain evidence="6 8">OO99</strain>
    </source>
</reference>
<dbReference type="Proteomes" id="UP001565369">
    <property type="component" value="Unassembled WGS sequence"/>
</dbReference>
<dbReference type="GO" id="GO:0000215">
    <property type="term" value="F:tRNA 2'-phosphotransferase activity"/>
    <property type="evidence" value="ECO:0007669"/>
    <property type="project" value="TreeGrafter"/>
</dbReference>
<comment type="function">
    <text evidence="4 5">Removes the 2'-phosphate from RNA via an intermediate in which the phosphate is ADP-ribosylated by NAD followed by a presumed transesterification to release the RNA and generate ADP-ribose 1''-2''-cyclic phosphate (APPR&gt;P). May function as an ADP-ribosylase.</text>
</comment>
<dbReference type="PANTHER" id="PTHR12684">
    <property type="entry name" value="PUTATIVE PHOSPHOTRANSFERASE"/>
    <property type="match status" value="1"/>
</dbReference>
<dbReference type="GO" id="GO:0006388">
    <property type="term" value="P:tRNA splicing, via endonucleolytic cleavage and ligation"/>
    <property type="evidence" value="ECO:0007669"/>
    <property type="project" value="UniProtKB-UniRule"/>
</dbReference>
<sequence>MPVDQIQLSKFLSFVLRHKPDEIGLTLSAEGWVNIDELLEKANATGTMFDRADLLGVVASSDKKRFSLSADGLKIRAAQGHSVSVELGLPPQEPPSVLYHGTATRFVEAILAEGLKPQARQQVHLSSDEETARQVGQRHGKPHIFKVDAGGMYARGFKFYRADNGVWLTDTVPPEFLAPATSK</sequence>
<dbReference type="InterPro" id="IPR022928">
    <property type="entry name" value="RNA_2'-PTrans_KptA"/>
</dbReference>
<dbReference type="SUPFAM" id="SSF56399">
    <property type="entry name" value="ADP-ribosylation"/>
    <property type="match status" value="1"/>
</dbReference>
<keyword evidence="3 5" id="KW-0520">NAD</keyword>
<evidence type="ECO:0000256" key="2">
    <source>
        <dbReference type="ARBA" id="ARBA00022679"/>
    </source>
</evidence>
<dbReference type="InterPro" id="IPR042080">
    <property type="entry name" value="RNA_2'-PTrans_N"/>
</dbReference>
<dbReference type="EMBL" id="CP029425">
    <property type="protein sequence ID" value="AWL98361.1"/>
    <property type="molecule type" value="Genomic_DNA"/>
</dbReference>
<reference evidence="6" key="3">
    <citation type="journal article" date="2018" name="Microbiol. Resour. Announc.">
        <title>Complete Genome Sequence of Bradyrhizobium ottawaense OO99(T), an Efficient Nitrogen-Fixing Symbiont of Soybean.</title>
        <authorList>
            <person name="Nguyen H.D.T."/>
            <person name="Cloutier S."/>
            <person name="Bromfield E.S.P."/>
        </authorList>
    </citation>
    <scope>NUCLEOTIDE SEQUENCE</scope>
    <source>
        <strain evidence="6">OO99</strain>
    </source>
</reference>
<dbReference type="RefSeq" id="WP_028144502.1">
    <property type="nucleotide sequence ID" value="NZ_AP021854.1"/>
</dbReference>